<comment type="caution">
    <text evidence="12">The sequence shown here is derived from an EMBL/GenBank/DDBJ whole genome shotgun (WGS) entry which is preliminary data.</text>
</comment>
<comment type="similarity">
    <text evidence="2">Belongs to the ATPase A chain family.</text>
</comment>
<accession>A0A645IF32</accession>
<keyword evidence="5 11" id="KW-0812">Transmembrane</keyword>
<dbReference type="EMBL" id="VSSQ01113563">
    <property type="protein sequence ID" value="MPN49895.1"/>
    <property type="molecule type" value="Genomic_DNA"/>
</dbReference>
<dbReference type="GO" id="GO:0042777">
    <property type="term" value="P:proton motive force-driven plasma membrane ATP synthesis"/>
    <property type="evidence" value="ECO:0007669"/>
    <property type="project" value="TreeGrafter"/>
</dbReference>
<evidence type="ECO:0000256" key="8">
    <source>
        <dbReference type="ARBA" id="ARBA00023065"/>
    </source>
</evidence>
<evidence type="ECO:0000256" key="9">
    <source>
        <dbReference type="ARBA" id="ARBA00023136"/>
    </source>
</evidence>
<evidence type="ECO:0000256" key="10">
    <source>
        <dbReference type="ARBA" id="ARBA00023310"/>
    </source>
</evidence>
<evidence type="ECO:0000256" key="2">
    <source>
        <dbReference type="ARBA" id="ARBA00006810"/>
    </source>
</evidence>
<reference evidence="12" key="1">
    <citation type="submission" date="2019-08" db="EMBL/GenBank/DDBJ databases">
        <authorList>
            <person name="Kucharzyk K."/>
            <person name="Murdoch R.W."/>
            <person name="Higgins S."/>
            <person name="Loffler F."/>
        </authorList>
    </citation>
    <scope>NUCLEOTIDE SEQUENCE</scope>
</reference>
<keyword evidence="7 11" id="KW-1133">Transmembrane helix</keyword>
<dbReference type="SUPFAM" id="SSF81336">
    <property type="entry name" value="F1F0 ATP synthase subunit A"/>
    <property type="match status" value="1"/>
</dbReference>
<dbReference type="Pfam" id="PF00119">
    <property type="entry name" value="ATP-synt_A"/>
    <property type="match status" value="1"/>
</dbReference>
<dbReference type="InterPro" id="IPR045082">
    <property type="entry name" value="ATP_syn_F0_a_bact/chloroplast"/>
</dbReference>
<keyword evidence="9 11" id="KW-0472">Membrane</keyword>
<organism evidence="12">
    <name type="scientific">bioreactor metagenome</name>
    <dbReference type="NCBI Taxonomy" id="1076179"/>
    <lineage>
        <taxon>unclassified sequences</taxon>
        <taxon>metagenomes</taxon>
        <taxon>ecological metagenomes</taxon>
    </lineage>
</organism>
<dbReference type="InterPro" id="IPR035908">
    <property type="entry name" value="F0_ATP_A_sf"/>
</dbReference>
<keyword evidence="8" id="KW-0406">Ion transport</keyword>
<evidence type="ECO:0000256" key="5">
    <source>
        <dbReference type="ARBA" id="ARBA00022692"/>
    </source>
</evidence>
<dbReference type="GO" id="GO:0005886">
    <property type="term" value="C:plasma membrane"/>
    <property type="evidence" value="ECO:0007669"/>
    <property type="project" value="TreeGrafter"/>
</dbReference>
<dbReference type="PANTHER" id="PTHR42823">
    <property type="entry name" value="ATP SYNTHASE SUBUNIT A, CHLOROPLASTIC"/>
    <property type="match status" value="1"/>
</dbReference>
<dbReference type="GO" id="GO:0045259">
    <property type="term" value="C:proton-transporting ATP synthase complex"/>
    <property type="evidence" value="ECO:0007669"/>
    <property type="project" value="UniProtKB-KW"/>
</dbReference>
<evidence type="ECO:0000256" key="7">
    <source>
        <dbReference type="ARBA" id="ARBA00022989"/>
    </source>
</evidence>
<evidence type="ECO:0000256" key="1">
    <source>
        <dbReference type="ARBA" id="ARBA00004141"/>
    </source>
</evidence>
<keyword evidence="10" id="KW-0066">ATP synthesis</keyword>
<keyword evidence="6" id="KW-0375">Hydrogen ion transport</keyword>
<dbReference type="PANTHER" id="PTHR42823:SF3">
    <property type="entry name" value="ATP SYNTHASE SUBUNIT A, CHLOROPLASTIC"/>
    <property type="match status" value="1"/>
</dbReference>
<dbReference type="GO" id="GO:0046933">
    <property type="term" value="F:proton-transporting ATP synthase activity, rotational mechanism"/>
    <property type="evidence" value="ECO:0007669"/>
    <property type="project" value="TreeGrafter"/>
</dbReference>
<keyword evidence="3" id="KW-0813">Transport</keyword>
<dbReference type="InterPro" id="IPR000568">
    <property type="entry name" value="ATP_synth_F0_asu"/>
</dbReference>
<evidence type="ECO:0000256" key="3">
    <source>
        <dbReference type="ARBA" id="ARBA00022448"/>
    </source>
</evidence>
<dbReference type="Gene3D" id="1.20.120.220">
    <property type="entry name" value="ATP synthase, F0 complex, subunit A"/>
    <property type="match status" value="1"/>
</dbReference>
<dbReference type="PRINTS" id="PR00123">
    <property type="entry name" value="ATPASEA"/>
</dbReference>
<feature type="transmembrane region" description="Helical" evidence="11">
    <location>
        <begin position="38"/>
        <end position="65"/>
    </location>
</feature>
<dbReference type="PROSITE" id="PS00449">
    <property type="entry name" value="ATPASE_A"/>
    <property type="match status" value="1"/>
</dbReference>
<evidence type="ECO:0000313" key="12">
    <source>
        <dbReference type="EMBL" id="MPN49895.1"/>
    </source>
</evidence>
<proteinExistence type="inferred from homology"/>
<name>A0A645IF32_9ZZZZ</name>
<evidence type="ECO:0000256" key="4">
    <source>
        <dbReference type="ARBA" id="ARBA00022547"/>
    </source>
</evidence>
<dbReference type="InterPro" id="IPR023011">
    <property type="entry name" value="ATP_synth_F0_asu_AS"/>
</dbReference>
<evidence type="ECO:0000256" key="11">
    <source>
        <dbReference type="SAM" id="Phobius"/>
    </source>
</evidence>
<gene>
    <name evidence="12" type="primary">atpB_48</name>
    <name evidence="12" type="ORF">SDC9_197519</name>
</gene>
<protein>
    <submittedName>
        <fullName evidence="12">ATP synthase subunit a</fullName>
    </submittedName>
</protein>
<comment type="subcellular location">
    <subcellularLocation>
        <location evidence="1">Membrane</location>
        <topology evidence="1">Multi-pass membrane protein</topology>
    </subcellularLocation>
</comment>
<keyword evidence="4" id="KW-0138">CF(0)</keyword>
<dbReference type="AlphaFoldDB" id="A0A645IF32"/>
<sequence>MKGYLKSYIKPMPLLLPITLLERLIFPISLALRLFGNILAATVIMSLIYGALLEIQTAIGLVIPIPFHMYFDIFDGAIQAVIFTFLTMIQIKLIAEESSEEHEH</sequence>
<evidence type="ECO:0000256" key="6">
    <source>
        <dbReference type="ARBA" id="ARBA00022781"/>
    </source>
</evidence>
<feature type="transmembrane region" description="Helical" evidence="11">
    <location>
        <begin position="77"/>
        <end position="95"/>
    </location>
</feature>